<comment type="caution">
    <text evidence="3">The sequence shown here is derived from an EMBL/GenBank/DDBJ whole genome shotgun (WGS) entry which is preliminary data.</text>
</comment>
<organism evidence="3 4">
    <name type="scientific">Araneus ventricosus</name>
    <name type="common">Orbweaver spider</name>
    <name type="synonym">Epeira ventricosa</name>
    <dbReference type="NCBI Taxonomy" id="182803"/>
    <lineage>
        <taxon>Eukaryota</taxon>
        <taxon>Metazoa</taxon>
        <taxon>Ecdysozoa</taxon>
        <taxon>Arthropoda</taxon>
        <taxon>Chelicerata</taxon>
        <taxon>Arachnida</taxon>
        <taxon>Araneae</taxon>
        <taxon>Araneomorphae</taxon>
        <taxon>Entelegynae</taxon>
        <taxon>Araneoidea</taxon>
        <taxon>Araneidae</taxon>
        <taxon>Araneus</taxon>
    </lineage>
</organism>
<evidence type="ECO:0000313" key="4">
    <source>
        <dbReference type="Proteomes" id="UP000499080"/>
    </source>
</evidence>
<dbReference type="Proteomes" id="UP000499080">
    <property type="component" value="Unassembled WGS sequence"/>
</dbReference>
<dbReference type="EMBL" id="BGPR01084822">
    <property type="protein sequence ID" value="GBL96995.1"/>
    <property type="molecule type" value="Genomic_DNA"/>
</dbReference>
<name>A0A4Y2C0Z6_ARAVE</name>
<proteinExistence type="predicted"/>
<feature type="compositionally biased region" description="Pro residues" evidence="1">
    <location>
        <begin position="74"/>
        <end position="83"/>
    </location>
</feature>
<evidence type="ECO:0000256" key="1">
    <source>
        <dbReference type="SAM" id="MobiDB-lite"/>
    </source>
</evidence>
<accession>A0A4Y2C0Z6</accession>
<evidence type="ECO:0000313" key="3">
    <source>
        <dbReference type="EMBL" id="GBL97813.1"/>
    </source>
</evidence>
<dbReference type="EMBL" id="BGPR01085034">
    <property type="protein sequence ID" value="GBL97813.1"/>
    <property type="molecule type" value="Genomic_DNA"/>
</dbReference>
<feature type="region of interest" description="Disordered" evidence="1">
    <location>
        <begin position="64"/>
        <end position="83"/>
    </location>
</feature>
<protein>
    <submittedName>
        <fullName evidence="3">Uncharacterized protein</fullName>
    </submittedName>
</protein>
<sequence length="83" mass="9240">MSCFLKQHEGYFGTDHVILNHGQMTRTTPELAPPSQSFRATPTGGRLATAYDLACNRPHTRRIFGGVGSRTWSPPTPNPRPYQ</sequence>
<gene>
    <name evidence="2" type="ORF">AVEN_159530_1</name>
    <name evidence="3" type="ORF">AVEN_74363_1</name>
</gene>
<dbReference type="AlphaFoldDB" id="A0A4Y2C0Z6"/>
<evidence type="ECO:0000313" key="2">
    <source>
        <dbReference type="EMBL" id="GBL96995.1"/>
    </source>
</evidence>
<keyword evidence="4" id="KW-1185">Reference proteome</keyword>
<reference evidence="3 4" key="1">
    <citation type="journal article" date="2019" name="Sci. Rep.">
        <title>Orb-weaving spider Araneus ventricosus genome elucidates the spidroin gene catalogue.</title>
        <authorList>
            <person name="Kono N."/>
            <person name="Nakamura H."/>
            <person name="Ohtoshi R."/>
            <person name="Moran D.A.P."/>
            <person name="Shinohara A."/>
            <person name="Yoshida Y."/>
            <person name="Fujiwara M."/>
            <person name="Mori M."/>
            <person name="Tomita M."/>
            <person name="Arakawa K."/>
        </authorList>
    </citation>
    <scope>NUCLEOTIDE SEQUENCE [LARGE SCALE GENOMIC DNA]</scope>
</reference>